<evidence type="ECO:0000256" key="1">
    <source>
        <dbReference type="SAM" id="Phobius"/>
    </source>
</evidence>
<reference evidence="3" key="1">
    <citation type="journal article" date="2020" name="MBio">
        <title>Horizontal gene transfer to a defensive symbiont with a reduced genome amongst a multipartite beetle microbiome.</title>
        <authorList>
            <person name="Waterworth S.C."/>
            <person name="Florez L.V."/>
            <person name="Rees E.R."/>
            <person name="Hertweck C."/>
            <person name="Kaltenpoth M."/>
            <person name="Kwan J.C."/>
        </authorList>
    </citation>
    <scope>NUCLEOTIDE SEQUENCE [LARGE SCALE GENOMIC DNA]</scope>
</reference>
<feature type="transmembrane region" description="Helical" evidence="1">
    <location>
        <begin position="154"/>
        <end position="171"/>
    </location>
</feature>
<protein>
    <recommendedName>
        <fullName evidence="4">DUF2167 domain-containing protein</fullName>
    </recommendedName>
</protein>
<keyword evidence="1" id="KW-0472">Membrane</keyword>
<evidence type="ECO:0000313" key="2">
    <source>
        <dbReference type="EMBL" id="KAF1026755.1"/>
    </source>
</evidence>
<evidence type="ECO:0008006" key="4">
    <source>
        <dbReference type="Google" id="ProtNLM"/>
    </source>
</evidence>
<gene>
    <name evidence="2" type="ORF">GAK29_01068</name>
</gene>
<keyword evidence="1" id="KW-1133">Transmembrane helix</keyword>
<proteinExistence type="predicted"/>
<feature type="transmembrane region" description="Helical" evidence="1">
    <location>
        <begin position="177"/>
        <end position="202"/>
    </location>
</feature>
<dbReference type="Pfam" id="PF09935">
    <property type="entry name" value="DUF2167"/>
    <property type="match status" value="1"/>
</dbReference>
<evidence type="ECO:0000313" key="3">
    <source>
        <dbReference type="Proteomes" id="UP000490535"/>
    </source>
</evidence>
<dbReference type="InterPro" id="IPR018682">
    <property type="entry name" value="DUF2167_membr"/>
</dbReference>
<sequence length="211" mass="23409">MSGNLTSGTTNILVAEDDSWWATFDFDPSGYVKDDEKIDADALLKELKSYDEAANDERVRLGLEKLYTDSWAVAPKYDPVSKHLEWALKVRSANNTETINYTVRLLGRTGVMSATLVSDPENLDKNIQAFKKSIQGFEYNTGQRYTEFKAGDKVAEYGLAALVVGGVAAVATKKGFWAMIAAFFAATWKFILVGFAALFGFIGKIFKRNKE</sequence>
<comment type="caution">
    <text evidence="2">The sequence shown here is derived from an EMBL/GenBank/DDBJ whole genome shotgun (WGS) entry which is preliminary data.</text>
</comment>
<organism evidence="2 3">
    <name type="scientific">Acinetobacter bereziniae</name>
    <name type="common">Acinetobacter genomosp. 10</name>
    <dbReference type="NCBI Taxonomy" id="106648"/>
    <lineage>
        <taxon>Bacteria</taxon>
        <taxon>Pseudomonadati</taxon>
        <taxon>Pseudomonadota</taxon>
        <taxon>Gammaproteobacteria</taxon>
        <taxon>Moraxellales</taxon>
        <taxon>Moraxellaceae</taxon>
        <taxon>Acinetobacter</taxon>
    </lineage>
</organism>
<dbReference type="AlphaFoldDB" id="A0A833PHC0"/>
<name>A0A833PHC0_ACIBZ</name>
<keyword evidence="1" id="KW-0812">Transmembrane</keyword>
<dbReference type="EMBL" id="WNDP01000018">
    <property type="protein sequence ID" value="KAF1026755.1"/>
    <property type="molecule type" value="Genomic_DNA"/>
</dbReference>
<dbReference type="Proteomes" id="UP000490535">
    <property type="component" value="Unassembled WGS sequence"/>
</dbReference>
<accession>A0A833PHC0</accession>